<reference evidence="1 2" key="1">
    <citation type="submission" date="2020-03" db="EMBL/GenBank/DDBJ databases">
        <title>Whole genome sequencing of clinical and environmental type strains of Ochrobactrum.</title>
        <authorList>
            <person name="Dharne M."/>
        </authorList>
    </citation>
    <scope>NUCLEOTIDE SEQUENCE [LARGE SCALE GENOMIC DNA]</scope>
    <source>
        <strain evidence="1 2">CIP 109452</strain>
    </source>
</reference>
<keyword evidence="2" id="KW-1185">Reference proteome</keyword>
<dbReference type="InterPro" id="IPR009363">
    <property type="entry name" value="Phage_Mu_Gp16"/>
</dbReference>
<organism evidence="1 2">
    <name type="scientific">Brucella haematophila</name>
    <dbReference type="NCBI Taxonomy" id="419474"/>
    <lineage>
        <taxon>Bacteria</taxon>
        <taxon>Pseudomonadati</taxon>
        <taxon>Pseudomonadota</taxon>
        <taxon>Alphaproteobacteria</taxon>
        <taxon>Hyphomicrobiales</taxon>
        <taxon>Brucellaceae</taxon>
        <taxon>Brucella/Ochrobactrum group</taxon>
        <taxon>Brucella</taxon>
    </lineage>
</organism>
<accession>A0ABX1DTX8</accession>
<dbReference type="EMBL" id="JAAVLN010000002">
    <property type="protein sequence ID" value="NKC04265.1"/>
    <property type="molecule type" value="Genomic_DNA"/>
</dbReference>
<dbReference type="Proteomes" id="UP000704467">
    <property type="component" value="Unassembled WGS sequence"/>
</dbReference>
<evidence type="ECO:0000313" key="1">
    <source>
        <dbReference type="EMBL" id="NKC04265.1"/>
    </source>
</evidence>
<evidence type="ECO:0000313" key="2">
    <source>
        <dbReference type="Proteomes" id="UP000704467"/>
    </source>
</evidence>
<dbReference type="RefSeq" id="WP_138783700.1">
    <property type="nucleotide sequence ID" value="NZ_JBHEEQ010000004.1"/>
</dbReference>
<comment type="caution">
    <text evidence="1">The sequence shown here is derived from an EMBL/GenBank/DDBJ whole genome shotgun (WGS) entry which is preliminary data.</text>
</comment>
<name>A0ABX1DTX8_9HYPH</name>
<gene>
    <name evidence="1" type="ORF">HED55_16540</name>
</gene>
<proteinExistence type="predicted"/>
<dbReference type="Pfam" id="PF06252">
    <property type="entry name" value="GemA"/>
    <property type="match status" value="1"/>
</dbReference>
<sequence length="214" mass="24074">MRTTAAIHVAKKQLGLDDDTYRAICIRVTGKHSSAAMTEGERLKLIDEFRRQGFKSASKGVRKRLEGKFAGKLQALWIAGWNLGVFENRSDEALIAFVQRQTGVDDVRFVHHAGDARSAIEGLKKWIERKVGPVWMETADMEPWRRSDAAKVAAAQWSVLSQLGRLPEPGGLERYVRNLCGFGNEAFRLTEMTSQDWQSVMNELGNEIRKAVQS</sequence>
<protein>
    <submittedName>
        <fullName evidence="1">Regulatory protein GemA</fullName>
    </submittedName>
</protein>